<dbReference type="GO" id="GO:0015271">
    <property type="term" value="F:outward rectifier potassium channel activity"/>
    <property type="evidence" value="ECO:0007669"/>
    <property type="project" value="TreeGrafter"/>
</dbReference>
<keyword evidence="6" id="KW-0631">Potassium channel</keyword>
<evidence type="ECO:0000256" key="1">
    <source>
        <dbReference type="ARBA" id="ARBA00004651"/>
    </source>
</evidence>
<evidence type="ECO:0000313" key="17">
    <source>
        <dbReference type="Proteomes" id="UP000694383"/>
    </source>
</evidence>
<evidence type="ECO:0000256" key="11">
    <source>
        <dbReference type="ARBA" id="ARBA00023303"/>
    </source>
</evidence>
<evidence type="ECO:0000313" key="16">
    <source>
        <dbReference type="Ensembl" id="ENSOSIP00000017842.1"/>
    </source>
</evidence>
<dbReference type="InterPro" id="IPR013099">
    <property type="entry name" value="K_chnl_dom"/>
</dbReference>
<evidence type="ECO:0000256" key="14">
    <source>
        <dbReference type="SAM" id="Phobius"/>
    </source>
</evidence>
<feature type="transmembrane region" description="Helical" evidence="14">
    <location>
        <begin position="134"/>
        <end position="154"/>
    </location>
</feature>
<feature type="domain" description="RCK N-terminal" evidence="15">
    <location>
        <begin position="294"/>
        <end position="430"/>
    </location>
</feature>
<dbReference type="GeneTree" id="ENSGT00940000156880"/>
<dbReference type="FunFam" id="3.40.50.720:FF:000011">
    <property type="entry name" value="Potassium channel subfamily T member 1"/>
    <property type="match status" value="1"/>
</dbReference>
<dbReference type="Gene3D" id="3.40.50.720">
    <property type="entry name" value="NAD(P)-binding Rossmann-like Domain"/>
    <property type="match status" value="2"/>
</dbReference>
<evidence type="ECO:0000259" key="15">
    <source>
        <dbReference type="PROSITE" id="PS51201"/>
    </source>
</evidence>
<feature type="region of interest" description="Disordered" evidence="13">
    <location>
        <begin position="599"/>
        <end position="624"/>
    </location>
</feature>
<dbReference type="Ensembl" id="ENSOSIT00000018841.1">
    <property type="protein sequence ID" value="ENSOSIP00000017842.1"/>
    <property type="gene ID" value="ENSOSIG00000009067.1"/>
</dbReference>
<reference evidence="16" key="2">
    <citation type="submission" date="2025-09" db="UniProtKB">
        <authorList>
            <consortium name="Ensembl"/>
        </authorList>
    </citation>
    <scope>IDENTIFICATION</scope>
</reference>
<dbReference type="PANTHER" id="PTHR10027:SF14">
    <property type="entry name" value="POTASSIUM CHANNEL SUBFAMILY T MEMBER 1"/>
    <property type="match status" value="1"/>
</dbReference>
<keyword evidence="2" id="KW-0813">Transport</keyword>
<dbReference type="SUPFAM" id="SSF81324">
    <property type="entry name" value="Voltage-gated potassium channels"/>
    <property type="match status" value="1"/>
</dbReference>
<keyword evidence="9" id="KW-0406">Ion transport</keyword>
<keyword evidence="10 14" id="KW-0472">Membrane</keyword>
<sequence length="1131" mass="128760">FLSFCLFHGECGCMLACNTSALTCCGSSHRVQVEFYVNENTFKERLKLFFIKNQRSSLRIRLFNFALKILTCALYILRVSLDNPKEVNSNPWSESHPEFHLILTKLALISFLETILITYLSYKGNIWEQFFQISFILEMINTVPFIITIFWPPLRNIFVPVFLNCWLAKGALENMINDFHRAIQRTHSAMFNQVFILICTLLCLVFTGACGIQHLERAGKNLSLFDSFYFCIVTFSTVGYGDVTPQIWPSQLLVVILICVALVVLPLQFEELAYLWMESQKLGGNYSRHRAQTEKHVVLCVSSLKIDLLMDFLNEFYAHPRLQDYYVVILCPTEIDIQVRRILQIPLWSQRVIYLQGSALKDQDLMRAKMDDAEACFILSSRNEVDRTAADHQTILRAWAAKDFAPNCPLYVQILKPENKFHVKFADHVVCEEEFKYAMLALNCVCPATSTLVTLLVHTSRGQEGQLSPEQWQKMYGRCSGNEVYHIRLADSKFFGEYDGKSFTYASFHAHKKYGVCLIGVKREDNKSILLNPGPRHIMAASDTCYYINITKEENSAFIFKQEEKNSKGLPGTGLYDAPSRLPVHSIIASMGTVAIDLQHPDPPEESSKLAVPAENGAGSRRPSIAPVLEIADSTAILPCDLLSDQSEDETNQSDEEGSVGFVKGYPPNSPYIGSSPTLCHLLPQKAPFCCLRLDKGCTHNSFEDAKAYGFRNKLIIVSAETAGNGLYNFIVPLRAYYRPRKELNPIVLLLDYPPDNHFLEAICCFPMVYFMAGTIDNLDNLLQCGIIYADNLVVVDKESTMSAEEDYMADAKTIVNVQTMFRLFPSLSIITELTHPSNMRFMQFRAKDCYSLALSKLEKIERDKGSNLAFMFRLPFAAGRVFSISMLDTLLYQSFVKDFVIAIMRLLLGLDTTPGSGYLCVMKITEEDLWIRTYGRLFQKFCSSSAEIPIGIYRTESHMFSTSESQVSVNVDQGEELRERGDSWKKKAQRNSTTSDQSDHPLLRKKSMQWARRLSRKSNKPGSRAERISQQRHNLYRRSERQELSELVKNRMKHLGLPTVGYDEMNDHQNTLSYVLINPPPDTMLELNDIVYIIRPDPLAHMPEDSQVGPAHSTRIQQDFGAETRDETHL</sequence>
<dbReference type="GO" id="GO:0005886">
    <property type="term" value="C:plasma membrane"/>
    <property type="evidence" value="ECO:0007669"/>
    <property type="project" value="UniProtKB-SubCell"/>
</dbReference>
<dbReference type="AlphaFoldDB" id="A0A8C7XUT7"/>
<dbReference type="SUPFAM" id="SSF51735">
    <property type="entry name" value="NAD(P)-binding Rossmann-fold domains"/>
    <property type="match status" value="1"/>
</dbReference>
<name>A0A8C7XUT7_9TELE</name>
<accession>A0A8C7XUT7</accession>
<dbReference type="Pfam" id="PF03493">
    <property type="entry name" value="BK_channel_a"/>
    <property type="match status" value="1"/>
</dbReference>
<evidence type="ECO:0000256" key="7">
    <source>
        <dbReference type="ARBA" id="ARBA00022958"/>
    </source>
</evidence>
<organism evidence="16 17">
    <name type="scientific">Oryzias sinensis</name>
    <name type="common">Chinese medaka</name>
    <dbReference type="NCBI Taxonomy" id="183150"/>
    <lineage>
        <taxon>Eukaryota</taxon>
        <taxon>Metazoa</taxon>
        <taxon>Chordata</taxon>
        <taxon>Craniata</taxon>
        <taxon>Vertebrata</taxon>
        <taxon>Euteleostomi</taxon>
        <taxon>Actinopterygii</taxon>
        <taxon>Neopterygii</taxon>
        <taxon>Teleostei</taxon>
        <taxon>Neoteleostei</taxon>
        <taxon>Acanthomorphata</taxon>
        <taxon>Ovalentaria</taxon>
        <taxon>Atherinomorphae</taxon>
        <taxon>Beloniformes</taxon>
        <taxon>Adrianichthyidae</taxon>
        <taxon>Oryziinae</taxon>
        <taxon>Oryzias</taxon>
    </lineage>
</organism>
<comment type="catalytic activity">
    <reaction evidence="12">
        <text>K(+)(in) = K(+)(out)</text>
        <dbReference type="Rhea" id="RHEA:29463"/>
        <dbReference type="ChEBI" id="CHEBI:29103"/>
    </reaction>
</comment>
<comment type="subcellular location">
    <subcellularLocation>
        <location evidence="1">Cell membrane</location>
        <topology evidence="1">Multi-pass membrane protein</topology>
    </subcellularLocation>
</comment>
<proteinExistence type="predicted"/>
<keyword evidence="11" id="KW-0407">Ion channel</keyword>
<keyword evidence="5 14" id="KW-0812">Transmembrane</keyword>
<keyword evidence="3" id="KW-1003">Cell membrane</keyword>
<evidence type="ECO:0000256" key="6">
    <source>
        <dbReference type="ARBA" id="ARBA00022826"/>
    </source>
</evidence>
<reference evidence="16" key="1">
    <citation type="submission" date="2025-08" db="UniProtKB">
        <authorList>
            <consortium name="Ensembl"/>
        </authorList>
    </citation>
    <scope>IDENTIFICATION</scope>
</reference>
<keyword evidence="7" id="KW-0630">Potassium</keyword>
<evidence type="ECO:0000256" key="13">
    <source>
        <dbReference type="SAM" id="MobiDB-lite"/>
    </source>
</evidence>
<keyword evidence="4" id="KW-0633">Potassium transport</keyword>
<protein>
    <submittedName>
        <fullName evidence="16">Potassium sodium-activated channel subfamily T member 1</fullName>
    </submittedName>
</protein>
<feature type="compositionally biased region" description="Basic and acidic residues" evidence="13">
    <location>
        <begin position="599"/>
        <end position="608"/>
    </location>
</feature>
<feature type="transmembrane region" description="Helical" evidence="14">
    <location>
        <begin position="194"/>
        <end position="212"/>
    </location>
</feature>
<evidence type="ECO:0000256" key="10">
    <source>
        <dbReference type="ARBA" id="ARBA00023136"/>
    </source>
</evidence>
<dbReference type="InterPro" id="IPR003148">
    <property type="entry name" value="RCK_N"/>
</dbReference>
<feature type="transmembrane region" description="Helical" evidence="14">
    <location>
        <begin position="247"/>
        <end position="267"/>
    </location>
</feature>
<dbReference type="Pfam" id="PF22614">
    <property type="entry name" value="Slo-like_RCK"/>
    <property type="match status" value="2"/>
</dbReference>
<dbReference type="InterPro" id="IPR047871">
    <property type="entry name" value="K_chnl_Slo-like"/>
</dbReference>
<evidence type="ECO:0000256" key="8">
    <source>
        <dbReference type="ARBA" id="ARBA00022989"/>
    </source>
</evidence>
<keyword evidence="17" id="KW-1185">Reference proteome</keyword>
<dbReference type="Proteomes" id="UP000694383">
    <property type="component" value="Unplaced"/>
</dbReference>
<dbReference type="InterPro" id="IPR003929">
    <property type="entry name" value="K_chnl_BK_asu"/>
</dbReference>
<dbReference type="FunFam" id="3.40.50.720:FF:000034">
    <property type="entry name" value="Potassium channel subfamily T member 1"/>
    <property type="match status" value="1"/>
</dbReference>
<feature type="compositionally biased region" description="Basic residues" evidence="13">
    <location>
        <begin position="1004"/>
        <end position="1020"/>
    </location>
</feature>
<dbReference type="InterPro" id="IPR036291">
    <property type="entry name" value="NAD(P)-bd_dom_sf"/>
</dbReference>
<evidence type="ECO:0000256" key="4">
    <source>
        <dbReference type="ARBA" id="ARBA00022538"/>
    </source>
</evidence>
<dbReference type="GO" id="GO:0005228">
    <property type="term" value="F:intracellular sodium-activated potassium channel activity"/>
    <property type="evidence" value="ECO:0007669"/>
    <property type="project" value="TreeGrafter"/>
</dbReference>
<evidence type="ECO:0000256" key="3">
    <source>
        <dbReference type="ARBA" id="ARBA00022475"/>
    </source>
</evidence>
<feature type="transmembrane region" description="Helical" evidence="14">
    <location>
        <begin position="101"/>
        <end position="122"/>
    </location>
</feature>
<dbReference type="PROSITE" id="PS51201">
    <property type="entry name" value="RCK_N"/>
    <property type="match status" value="2"/>
</dbReference>
<keyword evidence="8 14" id="KW-1133">Transmembrane helix</keyword>
<feature type="domain" description="RCK N-terminal" evidence="15">
    <location>
        <begin position="713"/>
        <end position="853"/>
    </location>
</feature>
<dbReference type="PANTHER" id="PTHR10027">
    <property type="entry name" value="CALCIUM-ACTIVATED POTASSIUM CHANNEL ALPHA CHAIN"/>
    <property type="match status" value="1"/>
</dbReference>
<feature type="transmembrane region" description="Helical" evidence="14">
    <location>
        <begin position="62"/>
        <end position="81"/>
    </location>
</feature>
<evidence type="ECO:0000256" key="12">
    <source>
        <dbReference type="ARBA" id="ARBA00034430"/>
    </source>
</evidence>
<evidence type="ECO:0000256" key="5">
    <source>
        <dbReference type="ARBA" id="ARBA00022692"/>
    </source>
</evidence>
<feature type="region of interest" description="Disordered" evidence="13">
    <location>
        <begin position="965"/>
        <end position="1041"/>
    </location>
</feature>
<evidence type="ECO:0000256" key="9">
    <source>
        <dbReference type="ARBA" id="ARBA00023065"/>
    </source>
</evidence>
<dbReference type="Gene3D" id="1.10.287.70">
    <property type="match status" value="1"/>
</dbReference>
<feature type="compositionally biased region" description="Basic and acidic residues" evidence="13">
    <location>
        <begin position="976"/>
        <end position="986"/>
    </location>
</feature>
<dbReference type="Pfam" id="PF07885">
    <property type="entry name" value="Ion_trans_2"/>
    <property type="match status" value="1"/>
</dbReference>
<dbReference type="FunFam" id="1.10.287.70:FF:000069">
    <property type="entry name" value="Potassium sodium-activated channel subfamily T member 1"/>
    <property type="match status" value="1"/>
</dbReference>
<evidence type="ECO:0000256" key="2">
    <source>
        <dbReference type="ARBA" id="ARBA00022448"/>
    </source>
</evidence>